<proteinExistence type="predicted"/>
<feature type="non-terminal residue" evidence="1">
    <location>
        <position position="1"/>
    </location>
</feature>
<accession>A0A6A6D934</accession>
<evidence type="ECO:0000313" key="2">
    <source>
        <dbReference type="Proteomes" id="UP000800200"/>
    </source>
</evidence>
<name>A0A6A6D934_9PEZI</name>
<organism evidence="1 2">
    <name type="scientific">Zopfia rhizophila CBS 207.26</name>
    <dbReference type="NCBI Taxonomy" id="1314779"/>
    <lineage>
        <taxon>Eukaryota</taxon>
        <taxon>Fungi</taxon>
        <taxon>Dikarya</taxon>
        <taxon>Ascomycota</taxon>
        <taxon>Pezizomycotina</taxon>
        <taxon>Dothideomycetes</taxon>
        <taxon>Dothideomycetes incertae sedis</taxon>
        <taxon>Zopfiaceae</taxon>
        <taxon>Zopfia</taxon>
    </lineage>
</organism>
<sequence>IVEPSQVRLLPGPDDPYCWRVVPEKQHLFSKKISDHSIGAYKYLCEGVGTTFEAISARRRNSSSPQDAVGLDGSIVSTIPLESGISFSARINRLQEENARLNLDMYHLRGVILKCFQDIDTVLPVLEELKEISRNV</sequence>
<dbReference type="OrthoDB" id="5428321at2759"/>
<protein>
    <submittedName>
        <fullName evidence="1">Uncharacterized protein</fullName>
    </submittedName>
</protein>
<reference evidence="1" key="1">
    <citation type="journal article" date="2020" name="Stud. Mycol.">
        <title>101 Dothideomycetes genomes: a test case for predicting lifestyles and emergence of pathogens.</title>
        <authorList>
            <person name="Haridas S."/>
            <person name="Albert R."/>
            <person name="Binder M."/>
            <person name="Bloem J."/>
            <person name="Labutti K."/>
            <person name="Salamov A."/>
            <person name="Andreopoulos B."/>
            <person name="Baker S."/>
            <person name="Barry K."/>
            <person name="Bills G."/>
            <person name="Bluhm B."/>
            <person name="Cannon C."/>
            <person name="Castanera R."/>
            <person name="Culley D."/>
            <person name="Daum C."/>
            <person name="Ezra D."/>
            <person name="Gonzalez J."/>
            <person name="Henrissat B."/>
            <person name="Kuo A."/>
            <person name="Liang C."/>
            <person name="Lipzen A."/>
            <person name="Lutzoni F."/>
            <person name="Magnuson J."/>
            <person name="Mondo S."/>
            <person name="Nolan M."/>
            <person name="Ohm R."/>
            <person name="Pangilinan J."/>
            <person name="Park H.-J."/>
            <person name="Ramirez L."/>
            <person name="Alfaro M."/>
            <person name="Sun H."/>
            <person name="Tritt A."/>
            <person name="Yoshinaga Y."/>
            <person name="Zwiers L.-H."/>
            <person name="Turgeon B."/>
            <person name="Goodwin S."/>
            <person name="Spatafora J."/>
            <person name="Crous P."/>
            <person name="Grigoriev I."/>
        </authorList>
    </citation>
    <scope>NUCLEOTIDE SEQUENCE</scope>
    <source>
        <strain evidence="1">CBS 207.26</strain>
    </source>
</reference>
<keyword evidence="2" id="KW-1185">Reference proteome</keyword>
<dbReference type="Proteomes" id="UP000800200">
    <property type="component" value="Unassembled WGS sequence"/>
</dbReference>
<dbReference type="AlphaFoldDB" id="A0A6A6D934"/>
<gene>
    <name evidence="1" type="ORF">K469DRAFT_608542</name>
</gene>
<dbReference type="EMBL" id="ML994717">
    <property type="protein sequence ID" value="KAF2176044.1"/>
    <property type="molecule type" value="Genomic_DNA"/>
</dbReference>
<evidence type="ECO:0000313" key="1">
    <source>
        <dbReference type="EMBL" id="KAF2176044.1"/>
    </source>
</evidence>